<evidence type="ECO:0000256" key="1">
    <source>
        <dbReference type="SAM" id="MobiDB-lite"/>
    </source>
</evidence>
<dbReference type="SMART" id="SM00443">
    <property type="entry name" value="G_patch"/>
    <property type="match status" value="1"/>
</dbReference>
<dbReference type="eggNOG" id="KOG2384">
    <property type="taxonomic scope" value="Eukaryota"/>
</dbReference>
<feature type="compositionally biased region" description="Basic and acidic residues" evidence="1">
    <location>
        <begin position="109"/>
        <end position="132"/>
    </location>
</feature>
<dbReference type="PROSITE" id="PS50174">
    <property type="entry name" value="G_PATCH"/>
    <property type="match status" value="1"/>
</dbReference>
<evidence type="ECO:0000313" key="4">
    <source>
        <dbReference type="Proteomes" id="UP000019132"/>
    </source>
</evidence>
<dbReference type="AlphaFoldDB" id="K3X2G8"/>
<dbReference type="InterPro" id="IPR000467">
    <property type="entry name" value="G_patch_dom"/>
</dbReference>
<reference evidence="3" key="3">
    <citation type="submission" date="2015-02" db="UniProtKB">
        <authorList>
            <consortium name="EnsemblProtists"/>
        </authorList>
    </citation>
    <scope>IDENTIFICATION</scope>
    <source>
        <strain evidence="3">DAOM BR144</strain>
    </source>
</reference>
<dbReference type="GO" id="GO:0003676">
    <property type="term" value="F:nucleic acid binding"/>
    <property type="evidence" value="ECO:0007669"/>
    <property type="project" value="InterPro"/>
</dbReference>
<dbReference type="Pfam" id="PF01585">
    <property type="entry name" value="G-patch"/>
    <property type="match status" value="1"/>
</dbReference>
<dbReference type="EnsemblProtists" id="PYU1_T011417">
    <property type="protein sequence ID" value="PYU1_T011417"/>
    <property type="gene ID" value="PYU1_G011392"/>
</dbReference>
<dbReference type="OMA" id="VTHFPAH"/>
<reference evidence="4" key="1">
    <citation type="journal article" date="2010" name="Genome Biol.">
        <title>Genome sequence of the necrotrophic plant pathogen Pythium ultimum reveals original pathogenicity mechanisms and effector repertoire.</title>
        <authorList>
            <person name="Levesque C.A."/>
            <person name="Brouwer H."/>
            <person name="Cano L."/>
            <person name="Hamilton J.P."/>
            <person name="Holt C."/>
            <person name="Huitema E."/>
            <person name="Raffaele S."/>
            <person name="Robideau G.P."/>
            <person name="Thines M."/>
            <person name="Win J."/>
            <person name="Zerillo M.M."/>
            <person name="Beakes G.W."/>
            <person name="Boore J.L."/>
            <person name="Busam D."/>
            <person name="Dumas B."/>
            <person name="Ferriera S."/>
            <person name="Fuerstenberg S.I."/>
            <person name="Gachon C.M."/>
            <person name="Gaulin E."/>
            <person name="Govers F."/>
            <person name="Grenville-Briggs L."/>
            <person name="Horner N."/>
            <person name="Hostetler J."/>
            <person name="Jiang R.H."/>
            <person name="Johnson J."/>
            <person name="Krajaejun T."/>
            <person name="Lin H."/>
            <person name="Meijer H.J."/>
            <person name="Moore B."/>
            <person name="Morris P."/>
            <person name="Phuntmart V."/>
            <person name="Puiu D."/>
            <person name="Shetty J."/>
            <person name="Stajich J.E."/>
            <person name="Tripathy S."/>
            <person name="Wawra S."/>
            <person name="van West P."/>
            <person name="Whitty B.R."/>
            <person name="Coutinho P.M."/>
            <person name="Henrissat B."/>
            <person name="Martin F."/>
            <person name="Thomas P.D."/>
            <person name="Tyler B.M."/>
            <person name="De Vries R.P."/>
            <person name="Kamoun S."/>
            <person name="Yandell M."/>
            <person name="Tisserat N."/>
            <person name="Buell C.R."/>
        </authorList>
    </citation>
    <scope>NUCLEOTIDE SEQUENCE</scope>
    <source>
        <strain evidence="4">DAOM:BR144</strain>
    </source>
</reference>
<accession>K3X2G8</accession>
<feature type="compositionally biased region" description="Basic and acidic residues" evidence="1">
    <location>
        <begin position="139"/>
        <end position="151"/>
    </location>
</feature>
<evidence type="ECO:0000259" key="2">
    <source>
        <dbReference type="PROSITE" id="PS50174"/>
    </source>
</evidence>
<sequence length="172" mass="19463">MYFCAACNVYVKETSASEHDQSTAHLLSTTKAPSLKKVWLPESNRGYRLLMNMGWQQDSGLGPTGAGRMDPVATVFKTDCAGLGMQPTAKLARVTHFPTHNEQQQRVAPDGRSDAQRMQDRLARGQKRKQEQQRVPSQAERKARRLQEQQCDRALGRELYSTGLEGYEEFFQ</sequence>
<dbReference type="PANTHER" id="PTHR20923:SF1">
    <property type="entry name" value="G PATCH DOMAIN AND ANKYRIN REPEAT-CONTAINING PROTEIN 1"/>
    <property type="match status" value="1"/>
</dbReference>
<dbReference type="PANTHER" id="PTHR20923">
    <property type="entry name" value="BAT4 PROTEIN-RELATED"/>
    <property type="match status" value="1"/>
</dbReference>
<dbReference type="EMBL" id="GL376571">
    <property type="status" value="NOT_ANNOTATED_CDS"/>
    <property type="molecule type" value="Genomic_DNA"/>
</dbReference>
<proteinExistence type="predicted"/>
<dbReference type="HOGENOM" id="CLU_1597754_0_0_1"/>
<evidence type="ECO:0000313" key="3">
    <source>
        <dbReference type="EnsemblProtists" id="PYU1_T011417"/>
    </source>
</evidence>
<dbReference type="InterPro" id="IPR039146">
    <property type="entry name" value="GPANK1"/>
</dbReference>
<dbReference type="VEuPathDB" id="FungiDB:PYU1_G011392"/>
<keyword evidence="4" id="KW-1185">Reference proteome</keyword>
<feature type="domain" description="G-patch" evidence="2">
    <location>
        <begin position="42"/>
        <end position="88"/>
    </location>
</feature>
<reference evidence="4" key="2">
    <citation type="submission" date="2010-04" db="EMBL/GenBank/DDBJ databases">
        <authorList>
            <person name="Buell R."/>
            <person name="Hamilton J."/>
            <person name="Hostetler J."/>
        </authorList>
    </citation>
    <scope>NUCLEOTIDE SEQUENCE [LARGE SCALE GENOMIC DNA]</scope>
    <source>
        <strain evidence="4">DAOM:BR144</strain>
    </source>
</reference>
<name>K3X2G8_GLOUD</name>
<protein>
    <recommendedName>
        <fullName evidence="2">G-patch domain-containing protein</fullName>
    </recommendedName>
</protein>
<feature type="region of interest" description="Disordered" evidence="1">
    <location>
        <begin position="99"/>
        <end position="151"/>
    </location>
</feature>
<dbReference type="Proteomes" id="UP000019132">
    <property type="component" value="Unassembled WGS sequence"/>
</dbReference>
<dbReference type="InParanoid" id="K3X2G8"/>
<organism evidence="3 4">
    <name type="scientific">Globisporangium ultimum (strain ATCC 200006 / CBS 805.95 / DAOM BR144)</name>
    <name type="common">Pythium ultimum</name>
    <dbReference type="NCBI Taxonomy" id="431595"/>
    <lineage>
        <taxon>Eukaryota</taxon>
        <taxon>Sar</taxon>
        <taxon>Stramenopiles</taxon>
        <taxon>Oomycota</taxon>
        <taxon>Peronosporomycetes</taxon>
        <taxon>Pythiales</taxon>
        <taxon>Pythiaceae</taxon>
        <taxon>Globisporangium</taxon>
    </lineage>
</organism>